<dbReference type="STRING" id="594679.SD28_07285"/>
<dbReference type="Gene3D" id="1.25.40.590">
    <property type="entry name" value="Type IV / VI secretion system, DotU"/>
    <property type="match status" value="1"/>
</dbReference>
<proteinExistence type="predicted"/>
<protein>
    <recommendedName>
        <fullName evidence="2">Type IV / VI secretion system DotU domain-containing protein</fullName>
    </recommendedName>
</protein>
<evidence type="ECO:0000313" key="4">
    <source>
        <dbReference type="Proteomes" id="UP000031104"/>
    </source>
</evidence>
<reference evidence="3 4" key="1">
    <citation type="submission" date="2014-12" db="EMBL/GenBank/DDBJ databases">
        <title>Complete genome sequence of Francisella guanzhouensis strain 08HL01032 isolated from air-conditioning system in China.</title>
        <authorList>
            <person name="Svensson D."/>
            <person name="Ohrman C."/>
            <person name="Backman S."/>
            <person name="Karlsson E."/>
            <person name="Nilsson E."/>
            <person name="Bystrom M."/>
            <person name="Larkeryd A."/>
            <person name="Stenberg P."/>
            <person name="Scholtz H.C."/>
            <person name="Forsman M."/>
            <person name="Sjodin A."/>
        </authorList>
    </citation>
    <scope>NUCLEOTIDE SEQUENCE [LARGE SCALE GENOMIC DNA]</scope>
    <source>
        <strain evidence="3 4">08HL01032</strain>
    </source>
</reference>
<dbReference type="KEGG" id="fgu:SD28_07285"/>
<organism evidence="3 4">
    <name type="scientific">Allofrancisella guangzhouensis</name>
    <dbReference type="NCBI Taxonomy" id="594679"/>
    <lineage>
        <taxon>Bacteria</taxon>
        <taxon>Pseudomonadati</taxon>
        <taxon>Pseudomonadota</taxon>
        <taxon>Gammaproteobacteria</taxon>
        <taxon>Thiotrichales</taxon>
        <taxon>Francisellaceae</taxon>
        <taxon>Allofrancisella</taxon>
    </lineage>
</organism>
<evidence type="ECO:0000313" key="3">
    <source>
        <dbReference type="EMBL" id="AJC49433.1"/>
    </source>
</evidence>
<feature type="domain" description="Type IV / VI secretion system DotU" evidence="2">
    <location>
        <begin position="24"/>
        <end position="194"/>
    </location>
</feature>
<name>A0A0A8E5Y8_9GAMM</name>
<dbReference type="RefSeq" id="WP_039125500.1">
    <property type="nucleotide sequence ID" value="NZ_CP010427.1"/>
</dbReference>
<keyword evidence="1" id="KW-0812">Transmembrane</keyword>
<evidence type="ECO:0000256" key="1">
    <source>
        <dbReference type="SAM" id="Phobius"/>
    </source>
</evidence>
<accession>A0A0A8E5Y8</accession>
<dbReference type="HOGENOM" id="CLU_1394550_0_0_6"/>
<evidence type="ECO:0000259" key="2">
    <source>
        <dbReference type="Pfam" id="PF09850"/>
    </source>
</evidence>
<feature type="transmembrane region" description="Helical" evidence="1">
    <location>
        <begin position="175"/>
        <end position="194"/>
    </location>
</feature>
<dbReference type="AlphaFoldDB" id="A0A0A8E5Y8"/>
<gene>
    <name evidence="3" type="ORF">SD28_07285</name>
</gene>
<keyword evidence="1" id="KW-0472">Membrane</keyword>
<dbReference type="Proteomes" id="UP000031104">
    <property type="component" value="Chromosome"/>
</dbReference>
<dbReference type="OrthoDB" id="5605672at2"/>
<dbReference type="Pfam" id="PF09850">
    <property type="entry name" value="DotU"/>
    <property type="match status" value="1"/>
</dbReference>
<dbReference type="InterPro" id="IPR017732">
    <property type="entry name" value="T4/T6SS_DotU"/>
</dbReference>
<keyword evidence="1" id="KW-1133">Transmembrane helix</keyword>
<dbReference type="InterPro" id="IPR038522">
    <property type="entry name" value="T4/T6SS_DotU_sf"/>
</dbReference>
<dbReference type="EMBL" id="CP010427">
    <property type="protein sequence ID" value="AJC49433.1"/>
    <property type="molecule type" value="Genomic_DNA"/>
</dbReference>
<keyword evidence="4" id="KW-1185">Reference proteome</keyword>
<sequence length="195" mass="23058">MWKTCFFNIINTVDDFVPESQSTFDICRNTVLSKINKLESIFLSENDSTDNSFCHLIIFATVAYCDELLSLKAIEHNLNYKPMQVDLFNVANAGDVFYEYIDSILQRKKNLDFVYLIYYFLLEHGYRGRYDLNNPKRLMYIRQLAFYIKPTLKATKFTLNQNTRKNLLWAKTPKNFFVFSSFIVLIVSFCVTQYI</sequence>